<keyword evidence="6" id="KW-0675">Receptor</keyword>
<dbReference type="Proteomes" id="UP000095280">
    <property type="component" value="Unplaced"/>
</dbReference>
<evidence type="ECO:0000256" key="6">
    <source>
        <dbReference type="ARBA" id="ARBA00023170"/>
    </source>
</evidence>
<keyword evidence="4" id="KW-0297">G-protein coupled receptor</keyword>
<dbReference type="GO" id="GO:0004930">
    <property type="term" value="F:G protein-coupled receptor activity"/>
    <property type="evidence" value="ECO:0007669"/>
    <property type="project" value="UniProtKB-KW"/>
</dbReference>
<evidence type="ECO:0000256" key="3">
    <source>
        <dbReference type="ARBA" id="ARBA00022989"/>
    </source>
</evidence>
<feature type="transmembrane region" description="Helical" evidence="8">
    <location>
        <begin position="103"/>
        <end position="124"/>
    </location>
</feature>
<keyword evidence="5 8" id="KW-0472">Membrane</keyword>
<dbReference type="Pfam" id="PF00001">
    <property type="entry name" value="7tm_1"/>
    <property type="match status" value="1"/>
</dbReference>
<dbReference type="GO" id="GO:0005886">
    <property type="term" value="C:plasma membrane"/>
    <property type="evidence" value="ECO:0007669"/>
    <property type="project" value="TreeGrafter"/>
</dbReference>
<evidence type="ECO:0000256" key="8">
    <source>
        <dbReference type="SAM" id="Phobius"/>
    </source>
</evidence>
<dbReference type="InterPro" id="IPR017452">
    <property type="entry name" value="GPCR_Rhodpsn_7TM"/>
</dbReference>
<dbReference type="Gene3D" id="1.20.1070.10">
    <property type="entry name" value="Rhodopsin 7-helix transmembrane proteins"/>
    <property type="match status" value="1"/>
</dbReference>
<dbReference type="AlphaFoldDB" id="A0A1I8HM50"/>
<evidence type="ECO:0000313" key="10">
    <source>
        <dbReference type="Proteomes" id="UP000095280"/>
    </source>
</evidence>
<dbReference type="PANTHER" id="PTHR45695">
    <property type="entry name" value="LEUCOKININ RECEPTOR-RELATED"/>
    <property type="match status" value="1"/>
</dbReference>
<evidence type="ECO:0000259" key="9">
    <source>
        <dbReference type="PROSITE" id="PS50262"/>
    </source>
</evidence>
<protein>
    <submittedName>
        <fullName evidence="11">G_PROTEIN_RECEP_F1_2 domain-containing protein</fullName>
    </submittedName>
</protein>
<comment type="subcellular location">
    <subcellularLocation>
        <location evidence="1">Membrane</location>
        <topology evidence="1">Multi-pass membrane protein</topology>
    </subcellularLocation>
</comment>
<name>A0A1I8HM50_9PLAT</name>
<keyword evidence="2 8" id="KW-0812">Transmembrane</keyword>
<dbReference type="SUPFAM" id="SSF81321">
    <property type="entry name" value="Family A G protein-coupled receptor-like"/>
    <property type="match status" value="1"/>
</dbReference>
<reference evidence="11" key="1">
    <citation type="submission" date="2016-11" db="UniProtKB">
        <authorList>
            <consortium name="WormBaseParasite"/>
        </authorList>
    </citation>
    <scope>IDENTIFICATION</scope>
</reference>
<evidence type="ECO:0000313" key="11">
    <source>
        <dbReference type="WBParaSite" id="maker-uti_cns_0006770-snap-gene-0.5-mRNA-1"/>
    </source>
</evidence>
<feature type="transmembrane region" description="Helical" evidence="8">
    <location>
        <begin position="29"/>
        <end position="53"/>
    </location>
</feature>
<dbReference type="PROSITE" id="PS50262">
    <property type="entry name" value="G_PROTEIN_RECEP_F1_2"/>
    <property type="match status" value="1"/>
</dbReference>
<sequence>PAPSLATATSAGANSAVYSAPTRSAPEEALLIAGYSAAVLLSTVGNLTVIVVVTRGRQCRTDLRGFLLSLAVADLLIGCFCLPFTLVNVLYRRWPLPDILCKLVSYCQLVAVTSSVLTNMAIGFDRFWVPAADLQSVRAVIVALWTASLLLSSVQLRVSGKYATGGGGPDDPHNGAAAASDNETASVVVVEMCREHWHSPGIQRAYSVFVLVLTYLLPVSVLCATYAAIGRKLWTRTLPGNADSARDQQHVRAKRKASFS</sequence>
<feature type="transmembrane region" description="Helical" evidence="8">
    <location>
        <begin position="136"/>
        <end position="156"/>
    </location>
</feature>
<dbReference type="PANTHER" id="PTHR45695:SF9">
    <property type="entry name" value="LEUCOKININ RECEPTOR"/>
    <property type="match status" value="1"/>
</dbReference>
<organism evidence="10 11">
    <name type="scientific">Macrostomum lignano</name>
    <dbReference type="NCBI Taxonomy" id="282301"/>
    <lineage>
        <taxon>Eukaryota</taxon>
        <taxon>Metazoa</taxon>
        <taxon>Spiralia</taxon>
        <taxon>Lophotrochozoa</taxon>
        <taxon>Platyhelminthes</taxon>
        <taxon>Rhabditophora</taxon>
        <taxon>Macrostomorpha</taxon>
        <taxon>Macrostomida</taxon>
        <taxon>Macrostomidae</taxon>
        <taxon>Macrostomum</taxon>
    </lineage>
</organism>
<feature type="transmembrane region" description="Helical" evidence="8">
    <location>
        <begin position="65"/>
        <end position="91"/>
    </location>
</feature>
<evidence type="ECO:0000256" key="5">
    <source>
        <dbReference type="ARBA" id="ARBA00023136"/>
    </source>
</evidence>
<accession>A0A1I8HM50</accession>
<evidence type="ECO:0000256" key="2">
    <source>
        <dbReference type="ARBA" id="ARBA00022692"/>
    </source>
</evidence>
<proteinExistence type="predicted"/>
<dbReference type="InterPro" id="IPR000276">
    <property type="entry name" value="GPCR_Rhodpsn"/>
</dbReference>
<evidence type="ECO:0000256" key="7">
    <source>
        <dbReference type="ARBA" id="ARBA00023224"/>
    </source>
</evidence>
<feature type="domain" description="G-protein coupled receptors family 1 profile" evidence="9">
    <location>
        <begin position="45"/>
        <end position="260"/>
    </location>
</feature>
<keyword evidence="7" id="KW-0807">Transducer</keyword>
<feature type="transmembrane region" description="Helical" evidence="8">
    <location>
        <begin position="205"/>
        <end position="229"/>
    </location>
</feature>
<dbReference type="WBParaSite" id="maker-uti_cns_0006770-snap-gene-0.5-mRNA-1">
    <property type="protein sequence ID" value="maker-uti_cns_0006770-snap-gene-0.5-mRNA-1"/>
    <property type="gene ID" value="maker-uti_cns_0006770-snap-gene-0.5"/>
</dbReference>
<evidence type="ECO:0000256" key="1">
    <source>
        <dbReference type="ARBA" id="ARBA00004141"/>
    </source>
</evidence>
<keyword evidence="10" id="KW-1185">Reference proteome</keyword>
<dbReference type="PRINTS" id="PR00237">
    <property type="entry name" value="GPCRRHODOPSN"/>
</dbReference>
<evidence type="ECO:0000256" key="4">
    <source>
        <dbReference type="ARBA" id="ARBA00023040"/>
    </source>
</evidence>
<keyword evidence="3 8" id="KW-1133">Transmembrane helix</keyword>